<accession>A0A0A9I025</accession>
<reference evidence="1" key="1">
    <citation type="submission" date="2014-09" db="EMBL/GenBank/DDBJ databases">
        <authorList>
            <person name="Magalhaes I.L.F."/>
            <person name="Oliveira U."/>
            <person name="Santos F.R."/>
            <person name="Vidigal T.H.D.A."/>
            <person name="Brescovit A.D."/>
            <person name="Santos A.J."/>
        </authorList>
    </citation>
    <scope>NUCLEOTIDE SEQUENCE</scope>
    <source>
        <tissue evidence="1">Shoot tissue taken approximately 20 cm above the soil surface</tissue>
    </source>
</reference>
<organism evidence="1">
    <name type="scientific">Arundo donax</name>
    <name type="common">Giant reed</name>
    <name type="synonym">Donax arundinaceus</name>
    <dbReference type="NCBI Taxonomy" id="35708"/>
    <lineage>
        <taxon>Eukaryota</taxon>
        <taxon>Viridiplantae</taxon>
        <taxon>Streptophyta</taxon>
        <taxon>Embryophyta</taxon>
        <taxon>Tracheophyta</taxon>
        <taxon>Spermatophyta</taxon>
        <taxon>Magnoliopsida</taxon>
        <taxon>Liliopsida</taxon>
        <taxon>Poales</taxon>
        <taxon>Poaceae</taxon>
        <taxon>PACMAD clade</taxon>
        <taxon>Arundinoideae</taxon>
        <taxon>Arundineae</taxon>
        <taxon>Arundo</taxon>
    </lineage>
</organism>
<reference evidence="1" key="2">
    <citation type="journal article" date="2015" name="Data Brief">
        <title>Shoot transcriptome of the giant reed, Arundo donax.</title>
        <authorList>
            <person name="Barrero R.A."/>
            <person name="Guerrero F.D."/>
            <person name="Moolhuijzen P."/>
            <person name="Goolsby J.A."/>
            <person name="Tidwell J."/>
            <person name="Bellgard S.E."/>
            <person name="Bellgard M.I."/>
        </authorList>
    </citation>
    <scope>NUCLEOTIDE SEQUENCE</scope>
    <source>
        <tissue evidence="1">Shoot tissue taken approximately 20 cm above the soil surface</tissue>
    </source>
</reference>
<proteinExistence type="predicted"/>
<sequence>MRHLAHHSINSFYQYFIWGLSV</sequence>
<protein>
    <submittedName>
        <fullName evidence="1">Uncharacterized protein</fullName>
    </submittedName>
</protein>
<dbReference type="EMBL" id="GBRH01159388">
    <property type="protein sequence ID" value="JAE38508.1"/>
    <property type="molecule type" value="Transcribed_RNA"/>
</dbReference>
<evidence type="ECO:0000313" key="1">
    <source>
        <dbReference type="EMBL" id="JAE38508.1"/>
    </source>
</evidence>
<dbReference type="AlphaFoldDB" id="A0A0A9I025"/>
<name>A0A0A9I025_ARUDO</name>